<dbReference type="EMBL" id="QGNW01000244">
    <property type="protein sequence ID" value="RVW82114.1"/>
    <property type="molecule type" value="Genomic_DNA"/>
</dbReference>
<dbReference type="Proteomes" id="UP000288805">
    <property type="component" value="Unassembled WGS sequence"/>
</dbReference>
<evidence type="ECO:0000313" key="1">
    <source>
        <dbReference type="EMBL" id="RVW82114.1"/>
    </source>
</evidence>
<dbReference type="Gene3D" id="3.40.50.2000">
    <property type="entry name" value="Glycogen Phosphorylase B"/>
    <property type="match status" value="1"/>
</dbReference>
<protein>
    <submittedName>
        <fullName evidence="1">Uncharacterized protein</fullName>
    </submittedName>
</protein>
<name>A0A438HCC6_VITVI</name>
<proteinExistence type="predicted"/>
<evidence type="ECO:0000313" key="2">
    <source>
        <dbReference type="Proteomes" id="UP000288805"/>
    </source>
</evidence>
<reference evidence="1 2" key="1">
    <citation type="journal article" date="2018" name="PLoS Genet.">
        <title>Population sequencing reveals clonal diversity and ancestral inbreeding in the grapevine cultivar Chardonnay.</title>
        <authorList>
            <person name="Roach M.J."/>
            <person name="Johnson D.L."/>
            <person name="Bohlmann J."/>
            <person name="van Vuuren H.J."/>
            <person name="Jones S.J."/>
            <person name="Pretorius I.S."/>
            <person name="Schmidt S.A."/>
            <person name="Borneman A.R."/>
        </authorList>
    </citation>
    <scope>NUCLEOTIDE SEQUENCE [LARGE SCALE GENOMIC DNA]</scope>
    <source>
        <strain evidence="2">cv. Chardonnay</strain>
        <tissue evidence="1">Leaf</tissue>
    </source>
</reference>
<accession>A0A438HCC6</accession>
<gene>
    <name evidence="1" type="ORF">CK203_052474</name>
</gene>
<dbReference type="AlphaFoldDB" id="A0A438HCC6"/>
<comment type="caution">
    <text evidence="1">The sequence shown here is derived from an EMBL/GenBank/DDBJ whole genome shotgun (WGS) entry which is preliminary data.</text>
</comment>
<organism evidence="1 2">
    <name type="scientific">Vitis vinifera</name>
    <name type="common">Grape</name>
    <dbReference type="NCBI Taxonomy" id="29760"/>
    <lineage>
        <taxon>Eukaryota</taxon>
        <taxon>Viridiplantae</taxon>
        <taxon>Streptophyta</taxon>
        <taxon>Embryophyta</taxon>
        <taxon>Tracheophyta</taxon>
        <taxon>Spermatophyta</taxon>
        <taxon>Magnoliopsida</taxon>
        <taxon>eudicotyledons</taxon>
        <taxon>Gunneridae</taxon>
        <taxon>Pentapetalae</taxon>
        <taxon>rosids</taxon>
        <taxon>Vitales</taxon>
        <taxon>Vitaceae</taxon>
        <taxon>Viteae</taxon>
        <taxon>Vitis</taxon>
    </lineage>
</organism>
<sequence>MRGRDCLTSFIYFYRYYGVLNGIDTAMWNPATDVFLPSKFNGNIPPCLSFCN</sequence>